<feature type="domain" description="DUF397" evidence="1">
    <location>
        <begin position="4"/>
        <end position="57"/>
    </location>
</feature>
<comment type="caution">
    <text evidence="2">The sequence shown here is derived from an EMBL/GenBank/DDBJ whole genome shotgun (WGS) entry which is preliminary data.</text>
</comment>
<dbReference type="GeneID" id="97433885"/>
<dbReference type="RefSeq" id="WP_059145280.1">
    <property type="nucleotide sequence ID" value="NZ_LLZJ01000255.1"/>
</dbReference>
<organism evidence="2 3">
    <name type="scientific">Streptomyces violaceusniger</name>
    <dbReference type="NCBI Taxonomy" id="68280"/>
    <lineage>
        <taxon>Bacteria</taxon>
        <taxon>Bacillati</taxon>
        <taxon>Actinomycetota</taxon>
        <taxon>Actinomycetes</taxon>
        <taxon>Kitasatosporales</taxon>
        <taxon>Streptomycetaceae</taxon>
        <taxon>Streptomyces</taxon>
        <taxon>Streptomyces violaceusniger group</taxon>
    </lineage>
</organism>
<dbReference type="OrthoDB" id="4288416at2"/>
<dbReference type="EMBL" id="LLZJ01000255">
    <property type="protein sequence ID" value="KUL56684.1"/>
    <property type="molecule type" value="Genomic_DNA"/>
</dbReference>
<dbReference type="Pfam" id="PF04149">
    <property type="entry name" value="DUF397"/>
    <property type="match status" value="1"/>
</dbReference>
<dbReference type="Proteomes" id="UP000053413">
    <property type="component" value="Unassembled WGS sequence"/>
</dbReference>
<evidence type="ECO:0000313" key="3">
    <source>
        <dbReference type="Proteomes" id="UP000053413"/>
    </source>
</evidence>
<accession>A0A0X3WIJ3</accession>
<evidence type="ECO:0000313" key="2">
    <source>
        <dbReference type="EMBL" id="KUL56684.1"/>
    </source>
</evidence>
<name>A0A0X3WIJ3_STRVO</name>
<gene>
    <name evidence="2" type="ORF">ADL28_20975</name>
</gene>
<reference evidence="3" key="1">
    <citation type="submission" date="2015-10" db="EMBL/GenBank/DDBJ databases">
        <authorList>
            <person name="Ju K.-S."/>
            <person name="Doroghazi J.R."/>
            <person name="Metcalf W.W."/>
        </authorList>
    </citation>
    <scope>NUCLEOTIDE SEQUENCE [LARGE SCALE GENOMIC DNA]</scope>
    <source>
        <strain evidence="3">NRRL F-8817</strain>
    </source>
</reference>
<dbReference type="AlphaFoldDB" id="A0A0X3WIJ3"/>
<proteinExistence type="predicted"/>
<dbReference type="InterPro" id="IPR007278">
    <property type="entry name" value="DUF397"/>
</dbReference>
<protein>
    <recommendedName>
        <fullName evidence="1">DUF397 domain-containing protein</fullName>
    </recommendedName>
</protein>
<sequence>MSHLRWRKSSFSEGHSDTCVELAADATGTPHLRESDDPEVVIATTPAALRAFLRAAKAGAFDRPGC</sequence>
<evidence type="ECO:0000259" key="1">
    <source>
        <dbReference type="Pfam" id="PF04149"/>
    </source>
</evidence>